<evidence type="ECO:0000313" key="1">
    <source>
        <dbReference type="EMBL" id="ABL75695.1"/>
    </source>
</evidence>
<dbReference type="AlphaFoldDB" id="A1A6W5"/>
<reference evidence="1" key="1">
    <citation type="submission" date="2006-12" db="EMBL/GenBank/DDBJ databases">
        <authorList>
            <person name="Stapleton M."/>
            <person name="Carlson J."/>
            <person name="Frise E."/>
            <person name="Kapadia B."/>
            <person name="Park S."/>
            <person name="Wan K."/>
            <person name="Yu C."/>
            <person name="Celniker S."/>
        </authorList>
    </citation>
    <scope>NUCLEOTIDE SEQUENCE</scope>
</reference>
<protein>
    <submittedName>
        <fullName evidence="1">IP17165p</fullName>
    </submittedName>
</protein>
<proteinExistence type="evidence at transcript level"/>
<dbReference type="EMBL" id="BT029636">
    <property type="protein sequence ID" value="ABL75695.1"/>
    <property type="molecule type" value="mRNA"/>
</dbReference>
<feature type="non-terminal residue" evidence="1">
    <location>
        <position position="1"/>
    </location>
</feature>
<sequence>QHCSCSRPPDCEPDRCRPHGARRLCSRYSGCSTCWTFDRSPRLGHHCSGCDC</sequence>
<accession>A1A6W5</accession>
<name>A1A6W5_DROME</name>
<organism evidence="1">
    <name type="scientific">Drosophila melanogaster</name>
    <name type="common">Fruit fly</name>
    <dbReference type="NCBI Taxonomy" id="7227"/>
    <lineage>
        <taxon>Eukaryota</taxon>
        <taxon>Metazoa</taxon>
        <taxon>Ecdysozoa</taxon>
        <taxon>Arthropoda</taxon>
        <taxon>Hexapoda</taxon>
        <taxon>Insecta</taxon>
        <taxon>Pterygota</taxon>
        <taxon>Neoptera</taxon>
        <taxon>Endopterygota</taxon>
        <taxon>Diptera</taxon>
        <taxon>Brachycera</taxon>
        <taxon>Muscomorpha</taxon>
        <taxon>Ephydroidea</taxon>
        <taxon>Drosophilidae</taxon>
        <taxon>Drosophila</taxon>
        <taxon>Sophophora</taxon>
    </lineage>
</organism>